<evidence type="ECO:0000313" key="3">
    <source>
        <dbReference type="EMBL" id="OAH16319.1"/>
    </source>
</evidence>
<dbReference type="EMBL" id="LOHS01000020">
    <property type="protein sequence ID" value="OAH16319.1"/>
    <property type="molecule type" value="Genomic_DNA"/>
</dbReference>
<dbReference type="Gene3D" id="2.60.120.200">
    <property type="match status" value="1"/>
</dbReference>
<dbReference type="InterPro" id="IPR041542">
    <property type="entry name" value="GH43_C2"/>
</dbReference>
<evidence type="ECO:0000256" key="1">
    <source>
        <dbReference type="SAM" id="MobiDB-lite"/>
    </source>
</evidence>
<dbReference type="InterPro" id="IPR013320">
    <property type="entry name" value="ConA-like_dom_sf"/>
</dbReference>
<dbReference type="PATRIC" id="fig|1716141.3.peg.299"/>
<dbReference type="Pfam" id="PF17851">
    <property type="entry name" value="GH43_C2"/>
    <property type="match status" value="1"/>
</dbReference>
<dbReference type="RefSeq" id="WP_269801018.1">
    <property type="nucleotide sequence ID" value="NZ_LOHS01000020.1"/>
</dbReference>
<evidence type="ECO:0000313" key="4">
    <source>
        <dbReference type="Proteomes" id="UP000077381"/>
    </source>
</evidence>
<organism evidence="3 4">
    <name type="scientific">Streptomyces jeddahensis</name>
    <dbReference type="NCBI Taxonomy" id="1716141"/>
    <lineage>
        <taxon>Bacteria</taxon>
        <taxon>Bacillati</taxon>
        <taxon>Actinomycetota</taxon>
        <taxon>Actinomycetes</taxon>
        <taxon>Kitasatosporales</taxon>
        <taxon>Streptomycetaceae</taxon>
        <taxon>Streptomyces</taxon>
    </lineage>
</organism>
<dbReference type="SUPFAM" id="SSF49899">
    <property type="entry name" value="Concanavalin A-like lectins/glucanases"/>
    <property type="match status" value="1"/>
</dbReference>
<sequence>MLGVRISSTPPRDARTGPDTVALGVEEPDGTFTVLGTLDGRCLSTEVAGGFTGRVIGLYPSAGTVHFDWCDYEPLGL</sequence>
<reference evidence="3 4" key="1">
    <citation type="submission" date="2015-12" db="EMBL/GenBank/DDBJ databases">
        <title>Genome sequence of Streptomyces sp. G25.</title>
        <authorList>
            <person name="Poehlein A."/>
            <person name="Roettig A."/>
            <person name="Hiessl S."/>
            <person name="Hauschild P."/>
            <person name="Schauer J."/>
            <person name="Madkour M.H."/>
            <person name="Al-Ansari A.M."/>
            <person name="Almakishah N.H."/>
            <person name="Steinbuechel A."/>
            <person name="Daniel R."/>
        </authorList>
    </citation>
    <scope>NUCLEOTIDE SEQUENCE [LARGE SCALE GENOMIC DNA]</scope>
    <source>
        <strain evidence="4">G25(2015)</strain>
    </source>
</reference>
<gene>
    <name evidence="3" type="ORF">STSP_02820</name>
</gene>
<evidence type="ECO:0000259" key="2">
    <source>
        <dbReference type="Pfam" id="PF17851"/>
    </source>
</evidence>
<feature type="domain" description="Beta-xylosidase C-terminal Concanavalin A-like" evidence="2">
    <location>
        <begin position="21"/>
        <end position="73"/>
    </location>
</feature>
<feature type="region of interest" description="Disordered" evidence="1">
    <location>
        <begin position="1"/>
        <end position="25"/>
    </location>
</feature>
<dbReference type="AlphaFoldDB" id="A0A177I0G9"/>
<dbReference type="STRING" id="1716141.STSP_02820"/>
<dbReference type="Proteomes" id="UP000077381">
    <property type="component" value="Unassembled WGS sequence"/>
</dbReference>
<comment type="caution">
    <text evidence="3">The sequence shown here is derived from an EMBL/GenBank/DDBJ whole genome shotgun (WGS) entry which is preliminary data.</text>
</comment>
<feature type="compositionally biased region" description="Polar residues" evidence="1">
    <location>
        <begin position="1"/>
        <end position="10"/>
    </location>
</feature>
<name>A0A177I0G9_9ACTN</name>
<accession>A0A177I0G9</accession>
<proteinExistence type="predicted"/>
<protein>
    <recommendedName>
        <fullName evidence="2">Beta-xylosidase C-terminal Concanavalin A-like domain-containing protein</fullName>
    </recommendedName>
</protein>
<keyword evidence="4" id="KW-1185">Reference proteome</keyword>